<evidence type="ECO:0000256" key="1">
    <source>
        <dbReference type="ARBA" id="ARBA00001971"/>
    </source>
</evidence>
<evidence type="ECO:0000256" key="7">
    <source>
        <dbReference type="PIRSR" id="PIRSR602403-1"/>
    </source>
</evidence>
<comment type="cofactor">
    <cofactor evidence="1 7">
        <name>heme</name>
        <dbReference type="ChEBI" id="CHEBI:30413"/>
    </cofactor>
</comment>
<keyword evidence="4 7" id="KW-0479">Metal-binding</keyword>
<accession>A0A423WQF6</accession>
<dbReference type="GO" id="GO:0004497">
    <property type="term" value="F:monooxygenase activity"/>
    <property type="evidence" value="ECO:0007669"/>
    <property type="project" value="UniProtKB-KW"/>
</dbReference>
<dbReference type="OrthoDB" id="1470350at2759"/>
<keyword evidence="6" id="KW-0503">Monooxygenase</keyword>
<evidence type="ECO:0000256" key="3">
    <source>
        <dbReference type="ARBA" id="ARBA00022617"/>
    </source>
</evidence>
<dbReference type="InterPro" id="IPR050121">
    <property type="entry name" value="Cytochrome_P450_monoxygenase"/>
</dbReference>
<keyword evidence="3 7" id="KW-0349">Heme</keyword>
<dbReference type="InterPro" id="IPR001128">
    <property type="entry name" value="Cyt_P450"/>
</dbReference>
<evidence type="ECO:0000256" key="4">
    <source>
        <dbReference type="ARBA" id="ARBA00022723"/>
    </source>
</evidence>
<keyword evidence="6" id="KW-0560">Oxidoreductase</keyword>
<dbReference type="PRINTS" id="PR00465">
    <property type="entry name" value="EP450IV"/>
</dbReference>
<reference evidence="8 9" key="1">
    <citation type="submission" date="2015-09" db="EMBL/GenBank/DDBJ databases">
        <title>Host preference determinants of Valsa canker pathogens revealed by comparative genomics.</title>
        <authorList>
            <person name="Yin Z."/>
            <person name="Huang L."/>
        </authorList>
    </citation>
    <scope>NUCLEOTIDE SEQUENCE [LARGE SCALE GENOMIC DNA]</scope>
    <source>
        <strain evidence="8 9">03-1</strain>
    </source>
</reference>
<protein>
    <recommendedName>
        <fullName evidence="10">Cytochrome P450</fullName>
    </recommendedName>
</protein>
<keyword evidence="5 7" id="KW-0408">Iron</keyword>
<dbReference type="STRING" id="356882.A0A423WQF6"/>
<organism evidence="8 9">
    <name type="scientific">Cytospora schulzeri</name>
    <dbReference type="NCBI Taxonomy" id="448051"/>
    <lineage>
        <taxon>Eukaryota</taxon>
        <taxon>Fungi</taxon>
        <taxon>Dikarya</taxon>
        <taxon>Ascomycota</taxon>
        <taxon>Pezizomycotina</taxon>
        <taxon>Sordariomycetes</taxon>
        <taxon>Sordariomycetidae</taxon>
        <taxon>Diaporthales</taxon>
        <taxon>Cytosporaceae</taxon>
        <taxon>Cytospora</taxon>
    </lineage>
</organism>
<dbReference type="InterPro" id="IPR036396">
    <property type="entry name" value="Cyt_P450_sf"/>
</dbReference>
<name>A0A423WQF6_9PEZI</name>
<dbReference type="InterPro" id="IPR002403">
    <property type="entry name" value="Cyt_P450_E_grp-IV"/>
</dbReference>
<dbReference type="GO" id="GO:0020037">
    <property type="term" value="F:heme binding"/>
    <property type="evidence" value="ECO:0007669"/>
    <property type="project" value="InterPro"/>
</dbReference>
<evidence type="ECO:0000313" key="9">
    <source>
        <dbReference type="Proteomes" id="UP000283895"/>
    </source>
</evidence>
<dbReference type="Pfam" id="PF00067">
    <property type="entry name" value="p450"/>
    <property type="match status" value="2"/>
</dbReference>
<evidence type="ECO:0000256" key="6">
    <source>
        <dbReference type="ARBA" id="ARBA00023033"/>
    </source>
</evidence>
<dbReference type="PANTHER" id="PTHR24305:SF166">
    <property type="entry name" value="CYTOCHROME P450 12A4, MITOCHONDRIAL-RELATED"/>
    <property type="match status" value="1"/>
</dbReference>
<dbReference type="EMBL" id="LKEA01000012">
    <property type="protein sequence ID" value="ROW05696.1"/>
    <property type="molecule type" value="Genomic_DNA"/>
</dbReference>
<evidence type="ECO:0000313" key="8">
    <source>
        <dbReference type="EMBL" id="ROW05696.1"/>
    </source>
</evidence>
<gene>
    <name evidence="8" type="ORF">VMCG_05167</name>
</gene>
<dbReference type="PANTHER" id="PTHR24305">
    <property type="entry name" value="CYTOCHROME P450"/>
    <property type="match status" value="1"/>
</dbReference>
<proteinExistence type="inferred from homology"/>
<dbReference type="AlphaFoldDB" id="A0A423WQF6"/>
<comment type="caution">
    <text evidence="8">The sequence shown here is derived from an EMBL/GenBank/DDBJ whole genome shotgun (WGS) entry which is preliminary data.</text>
</comment>
<feature type="binding site" description="axial binding residue" evidence="7">
    <location>
        <position position="395"/>
    </location>
    <ligand>
        <name>heme</name>
        <dbReference type="ChEBI" id="CHEBI:30413"/>
    </ligand>
    <ligandPart>
        <name>Fe</name>
        <dbReference type="ChEBI" id="CHEBI:18248"/>
    </ligandPart>
</feature>
<dbReference type="GO" id="GO:0005506">
    <property type="term" value="F:iron ion binding"/>
    <property type="evidence" value="ECO:0007669"/>
    <property type="project" value="InterPro"/>
</dbReference>
<dbReference type="GO" id="GO:0016705">
    <property type="term" value="F:oxidoreductase activity, acting on paired donors, with incorporation or reduction of molecular oxygen"/>
    <property type="evidence" value="ECO:0007669"/>
    <property type="project" value="InterPro"/>
</dbReference>
<evidence type="ECO:0000256" key="5">
    <source>
        <dbReference type="ARBA" id="ARBA00023004"/>
    </source>
</evidence>
<evidence type="ECO:0008006" key="10">
    <source>
        <dbReference type="Google" id="ProtNLM"/>
    </source>
</evidence>
<dbReference type="Proteomes" id="UP000283895">
    <property type="component" value="Unassembled WGS sequence"/>
</dbReference>
<keyword evidence="9" id="KW-1185">Reference proteome</keyword>
<evidence type="ECO:0000256" key="2">
    <source>
        <dbReference type="ARBA" id="ARBA00010617"/>
    </source>
</evidence>
<comment type="similarity">
    <text evidence="2">Belongs to the cytochrome P450 family.</text>
</comment>
<sequence>MDIVNDTPNQGLLLLNGLMVPDRLLITRTPLLAELLVRRPYDFEKPDVMYHFLGDGLIIAEGDQHKMLRRKSLSAFSHRHVQGLYPMLWKKALGFCDELQITFRWQDGSAMSGKTEVSSWESRIAFDTICAAELGHDSNVVQYPDSDSFFKDYNAVTGPHMFLYWAMSLWVSFRLVKILPWQKNREFLKGTESLHQACCNMVRNKKGAIESKAKMGKDSVEEQNMDILSLLIKSGEGFSDKELGNQLPSFLSAGKLRKEVRDALSASATTERNTNYDRSNIDIAGVLECLPILNGILNESLRLYPSISYTNREARCDTMLARQPIPKGTNIAISSCIINRPPDLWGPEADVFNPERWIDVVVDDTGGSLKWRPNKSGGATSNYHFMTFLHGPRNCIGEDFAKAELRCLIAAVVSRFEWTLDMEDKDVVPAGNIIIKPLHGLHLNMKILDE</sequence>
<dbReference type="SUPFAM" id="SSF48264">
    <property type="entry name" value="Cytochrome P450"/>
    <property type="match status" value="1"/>
</dbReference>
<dbReference type="Gene3D" id="1.10.630.10">
    <property type="entry name" value="Cytochrome P450"/>
    <property type="match status" value="2"/>
</dbReference>